<organism evidence="1 2">
    <name type="scientific">Pleurotus cornucopiae</name>
    <name type="common">Cornucopia mushroom</name>
    <dbReference type="NCBI Taxonomy" id="5321"/>
    <lineage>
        <taxon>Eukaryota</taxon>
        <taxon>Fungi</taxon>
        <taxon>Dikarya</taxon>
        <taxon>Basidiomycota</taxon>
        <taxon>Agaricomycotina</taxon>
        <taxon>Agaricomycetes</taxon>
        <taxon>Agaricomycetidae</taxon>
        <taxon>Agaricales</taxon>
        <taxon>Pleurotineae</taxon>
        <taxon>Pleurotaceae</taxon>
        <taxon>Pleurotus</taxon>
    </lineage>
</organism>
<accession>A0ACB7J9V3</accession>
<dbReference type="Proteomes" id="UP000824881">
    <property type="component" value="Unassembled WGS sequence"/>
</dbReference>
<keyword evidence="2" id="KW-1185">Reference proteome</keyword>
<sequence>MPYTMLVSDEENVALLEENEEEENLPPRSLCQRCPFLRLLISPTFLWVIIVVETIGFAAFMAYAAINEEKAPYCAYSPFYLFYPDADYSRPLHLAPVNDAISYNYQSFVGGFNQDLSLFQAPPSKELDQRWRDLYSLGMSRISRYEAAKLPNATVPIPGDEGHYIVELDVFHQLRCLDRIRQTIYSDHYPDARISLGDNQQYASHCIDSIRQSLMCSSDVSLLVWQWDEATQQSRIRNDVVHRCRDFDNVKGWALHRQLKGGFNTSVRAH</sequence>
<gene>
    <name evidence="1" type="ORF">CCMSSC00406_0004084</name>
</gene>
<evidence type="ECO:0000313" key="1">
    <source>
        <dbReference type="EMBL" id="KAG9227377.1"/>
    </source>
</evidence>
<evidence type="ECO:0000313" key="2">
    <source>
        <dbReference type="Proteomes" id="UP000824881"/>
    </source>
</evidence>
<name>A0ACB7J9V3_PLECO</name>
<proteinExistence type="predicted"/>
<dbReference type="EMBL" id="WQMT02000001">
    <property type="protein sequence ID" value="KAG9227377.1"/>
    <property type="molecule type" value="Genomic_DNA"/>
</dbReference>
<protein>
    <submittedName>
        <fullName evidence="1">Uncharacterized protein</fullName>
    </submittedName>
</protein>
<comment type="caution">
    <text evidence="1">The sequence shown here is derived from an EMBL/GenBank/DDBJ whole genome shotgun (WGS) entry which is preliminary data.</text>
</comment>
<reference evidence="1 2" key="1">
    <citation type="journal article" date="2021" name="Appl. Environ. Microbiol.">
        <title>Genetic linkage and physical mapping for an oyster mushroom Pleurotus cornucopiae and QTL analysis for the trait cap color.</title>
        <authorList>
            <person name="Zhang Y."/>
            <person name="Gao W."/>
            <person name="Sonnenberg A."/>
            <person name="Chen Q."/>
            <person name="Zhang J."/>
            <person name="Huang C."/>
        </authorList>
    </citation>
    <scope>NUCLEOTIDE SEQUENCE [LARGE SCALE GENOMIC DNA]</scope>
    <source>
        <strain evidence="1">CCMSSC00406</strain>
    </source>
</reference>